<evidence type="ECO:0000313" key="8">
    <source>
        <dbReference type="EMBL" id="SAI70138.1"/>
    </source>
</evidence>
<dbReference type="PROSITE" id="PS50045">
    <property type="entry name" value="SIGMA54_INTERACT_4"/>
    <property type="match status" value="1"/>
</dbReference>
<dbReference type="SMART" id="SM00448">
    <property type="entry name" value="REC"/>
    <property type="match status" value="1"/>
</dbReference>
<evidence type="ECO:0000256" key="2">
    <source>
        <dbReference type="ARBA" id="ARBA00022840"/>
    </source>
</evidence>
<keyword evidence="9" id="KW-1185">Reference proteome</keyword>
<dbReference type="SMART" id="SM00382">
    <property type="entry name" value="AAA"/>
    <property type="match status" value="1"/>
</dbReference>
<dbReference type="OrthoDB" id="9761705at2"/>
<dbReference type="SUPFAM" id="SSF46689">
    <property type="entry name" value="Homeodomain-like"/>
    <property type="match status" value="1"/>
</dbReference>
<dbReference type="Proteomes" id="UP000076825">
    <property type="component" value="Chromosome 1"/>
</dbReference>
<protein>
    <submittedName>
        <fullName evidence="8">Sigma-54 dependent DNA-binding response regulator</fullName>
    </submittedName>
</protein>
<sequence>MTDVDVLLIEDDTVLGGALQQRLQLEGISVRWAQSGAQALELLRRLRMRPAFVLADIRLPDGSGETLYRHLIPYLARATVVFATAYGDIAQAVRLVAAGANDYLTKPYDTDALVERIRVAIAAAAESGAAGGVAENPFAQGESGAALALQIERLGGSSLPLLLEGETGVGKDMTARYIHSRSRQGLGPFVALNCATLTEGLVESQLFGHARGAFSGAGGAREGIFAQAGEGTLFLDEVADLVPKAQAVLVRVLEEGRYMPLGAAAAQPAPCRILASSQVDLEQAVAQGRFRADLYFRLAVGQLRLPPLRQRQDALLPLARCLLREQPQGAVLSFDAAAERALSQHDWPGNVRELKNRIARAAVMADGQVLSAADLFPETRLGEAAADLGVLRAEAELRAIQHAIAESGGQMGQAAKLLGISRTTLWKKLRAARER</sequence>
<evidence type="ECO:0000259" key="7">
    <source>
        <dbReference type="PROSITE" id="PS50110"/>
    </source>
</evidence>
<dbReference type="PRINTS" id="PR01590">
    <property type="entry name" value="HTHFIS"/>
</dbReference>
<dbReference type="InterPro" id="IPR025944">
    <property type="entry name" value="Sigma_54_int_dom_CS"/>
</dbReference>
<dbReference type="AlphaFoldDB" id="A0A157SI48"/>
<reference evidence="8 9" key="1">
    <citation type="submission" date="2016-04" db="EMBL/GenBank/DDBJ databases">
        <authorList>
            <consortium name="Pathogen Informatics"/>
        </authorList>
    </citation>
    <scope>NUCLEOTIDE SEQUENCE [LARGE SCALE GENOMIC DNA]</scope>
    <source>
        <strain evidence="8 9">H044680328</strain>
    </source>
</reference>
<evidence type="ECO:0000313" key="9">
    <source>
        <dbReference type="Proteomes" id="UP000076825"/>
    </source>
</evidence>
<dbReference type="FunFam" id="3.40.50.300:FF:000006">
    <property type="entry name" value="DNA-binding transcriptional regulator NtrC"/>
    <property type="match status" value="1"/>
</dbReference>
<dbReference type="InterPro" id="IPR027417">
    <property type="entry name" value="P-loop_NTPase"/>
</dbReference>
<keyword evidence="2" id="KW-0067">ATP-binding</keyword>
<dbReference type="PANTHER" id="PTHR32071">
    <property type="entry name" value="TRANSCRIPTIONAL REGULATORY PROTEIN"/>
    <property type="match status" value="1"/>
</dbReference>
<dbReference type="KEGG" id="btrm:SAMEA390648702079"/>
<gene>
    <name evidence="8" type="primary">zraR_2</name>
    <name evidence="8" type="ORF">SAMEA3906487_02079</name>
</gene>
<keyword evidence="4" id="KW-0804">Transcription</keyword>
<feature type="domain" description="Response regulatory" evidence="7">
    <location>
        <begin position="5"/>
        <end position="121"/>
    </location>
</feature>
<dbReference type="EMBL" id="LT546645">
    <property type="protein sequence ID" value="SAI70138.1"/>
    <property type="molecule type" value="Genomic_DNA"/>
</dbReference>
<keyword evidence="5" id="KW-0597">Phosphoprotein</keyword>
<dbReference type="InterPro" id="IPR002197">
    <property type="entry name" value="HTH_Fis"/>
</dbReference>
<dbReference type="Pfam" id="PF02954">
    <property type="entry name" value="HTH_8"/>
    <property type="match status" value="1"/>
</dbReference>
<evidence type="ECO:0000256" key="4">
    <source>
        <dbReference type="ARBA" id="ARBA00023163"/>
    </source>
</evidence>
<evidence type="ECO:0000259" key="6">
    <source>
        <dbReference type="PROSITE" id="PS50045"/>
    </source>
</evidence>
<organism evidence="8 9">
    <name type="scientific">Bordetella trematum</name>
    <dbReference type="NCBI Taxonomy" id="123899"/>
    <lineage>
        <taxon>Bacteria</taxon>
        <taxon>Pseudomonadati</taxon>
        <taxon>Pseudomonadota</taxon>
        <taxon>Betaproteobacteria</taxon>
        <taxon>Burkholderiales</taxon>
        <taxon>Alcaligenaceae</taxon>
        <taxon>Bordetella</taxon>
    </lineage>
</organism>
<dbReference type="PROSITE" id="PS50110">
    <property type="entry name" value="RESPONSE_REGULATORY"/>
    <property type="match status" value="1"/>
</dbReference>
<dbReference type="eggNOG" id="COG2204">
    <property type="taxonomic scope" value="Bacteria"/>
</dbReference>
<dbReference type="Pfam" id="PF25601">
    <property type="entry name" value="AAA_lid_14"/>
    <property type="match status" value="1"/>
</dbReference>
<proteinExistence type="predicted"/>
<dbReference type="InterPro" id="IPR058031">
    <property type="entry name" value="AAA_lid_NorR"/>
</dbReference>
<dbReference type="PROSITE" id="PS00688">
    <property type="entry name" value="SIGMA54_INTERACT_3"/>
    <property type="match status" value="1"/>
</dbReference>
<evidence type="ECO:0000256" key="1">
    <source>
        <dbReference type="ARBA" id="ARBA00022741"/>
    </source>
</evidence>
<keyword evidence="3" id="KW-0805">Transcription regulation</keyword>
<dbReference type="Gene3D" id="1.10.8.60">
    <property type="match status" value="1"/>
</dbReference>
<dbReference type="Gene3D" id="3.40.50.2300">
    <property type="match status" value="1"/>
</dbReference>
<dbReference type="Gene3D" id="3.40.50.300">
    <property type="entry name" value="P-loop containing nucleotide triphosphate hydrolases"/>
    <property type="match status" value="1"/>
</dbReference>
<evidence type="ECO:0000256" key="3">
    <source>
        <dbReference type="ARBA" id="ARBA00023015"/>
    </source>
</evidence>
<dbReference type="GO" id="GO:0043565">
    <property type="term" value="F:sequence-specific DNA binding"/>
    <property type="evidence" value="ECO:0007669"/>
    <property type="project" value="InterPro"/>
</dbReference>
<dbReference type="InterPro" id="IPR001789">
    <property type="entry name" value="Sig_transdc_resp-reg_receiver"/>
</dbReference>
<dbReference type="SUPFAM" id="SSF52172">
    <property type="entry name" value="CheY-like"/>
    <property type="match status" value="1"/>
</dbReference>
<dbReference type="Gene3D" id="1.10.10.60">
    <property type="entry name" value="Homeodomain-like"/>
    <property type="match status" value="1"/>
</dbReference>
<dbReference type="PATRIC" id="fig|123899.6.peg.2075"/>
<dbReference type="GO" id="GO:0006355">
    <property type="term" value="P:regulation of DNA-templated transcription"/>
    <property type="evidence" value="ECO:0007669"/>
    <property type="project" value="InterPro"/>
</dbReference>
<feature type="modified residue" description="4-aspartylphosphate" evidence="5">
    <location>
        <position position="56"/>
    </location>
</feature>
<dbReference type="InterPro" id="IPR003593">
    <property type="entry name" value="AAA+_ATPase"/>
</dbReference>
<dbReference type="RefSeq" id="WP_063491902.1">
    <property type="nucleotide sequence ID" value="NZ_CP016340.1"/>
</dbReference>
<dbReference type="SUPFAM" id="SSF52540">
    <property type="entry name" value="P-loop containing nucleoside triphosphate hydrolases"/>
    <property type="match status" value="1"/>
</dbReference>
<dbReference type="GeneID" id="56590646"/>
<dbReference type="Pfam" id="PF00072">
    <property type="entry name" value="Response_reg"/>
    <property type="match status" value="1"/>
</dbReference>
<name>A0A157SI48_9BORD</name>
<evidence type="ECO:0000256" key="5">
    <source>
        <dbReference type="PROSITE-ProRule" id="PRU00169"/>
    </source>
</evidence>
<dbReference type="InterPro" id="IPR011006">
    <property type="entry name" value="CheY-like_superfamily"/>
</dbReference>
<dbReference type="GO" id="GO:0000160">
    <property type="term" value="P:phosphorelay signal transduction system"/>
    <property type="evidence" value="ECO:0007669"/>
    <property type="project" value="InterPro"/>
</dbReference>
<feature type="domain" description="Sigma-54 factor interaction" evidence="6">
    <location>
        <begin position="150"/>
        <end position="363"/>
    </location>
</feature>
<accession>A0A157SI48</accession>
<dbReference type="Pfam" id="PF00158">
    <property type="entry name" value="Sigma54_activat"/>
    <property type="match status" value="1"/>
</dbReference>
<dbReference type="InterPro" id="IPR009057">
    <property type="entry name" value="Homeodomain-like_sf"/>
</dbReference>
<dbReference type="GO" id="GO:0005524">
    <property type="term" value="F:ATP binding"/>
    <property type="evidence" value="ECO:0007669"/>
    <property type="project" value="UniProtKB-KW"/>
</dbReference>
<keyword evidence="1" id="KW-0547">Nucleotide-binding</keyword>
<dbReference type="STRING" id="123899.SAMEA3906487_02079"/>
<dbReference type="InterPro" id="IPR002078">
    <property type="entry name" value="Sigma_54_int"/>
</dbReference>
<dbReference type="CDD" id="cd00009">
    <property type="entry name" value="AAA"/>
    <property type="match status" value="1"/>
</dbReference>
<keyword evidence="8" id="KW-0238">DNA-binding</keyword>